<keyword evidence="1" id="KW-1133">Transmembrane helix</keyword>
<evidence type="ECO:0000313" key="3">
    <source>
        <dbReference type="Proteomes" id="UP000324897"/>
    </source>
</evidence>
<dbReference type="Proteomes" id="UP000324897">
    <property type="component" value="Chromosome 1"/>
</dbReference>
<dbReference type="Gramene" id="TVU33306">
    <property type="protein sequence ID" value="TVU33306"/>
    <property type="gene ID" value="EJB05_25116"/>
</dbReference>
<dbReference type="AlphaFoldDB" id="A0A5J9VBH3"/>
<proteinExistence type="predicted"/>
<feature type="transmembrane region" description="Helical" evidence="1">
    <location>
        <begin position="22"/>
        <end position="43"/>
    </location>
</feature>
<reference evidence="2 3" key="1">
    <citation type="journal article" date="2019" name="Sci. Rep.">
        <title>A high-quality genome of Eragrostis curvula grass provides insights into Poaceae evolution and supports new strategies to enhance forage quality.</title>
        <authorList>
            <person name="Carballo J."/>
            <person name="Santos B.A.C.M."/>
            <person name="Zappacosta D."/>
            <person name="Garbus I."/>
            <person name="Selva J.P."/>
            <person name="Gallo C.A."/>
            <person name="Diaz A."/>
            <person name="Albertini E."/>
            <person name="Caccamo M."/>
            <person name="Echenique V."/>
        </authorList>
    </citation>
    <scope>NUCLEOTIDE SEQUENCE [LARGE SCALE GENOMIC DNA]</scope>
    <source>
        <strain evidence="3">cv. Victoria</strain>
        <tissue evidence="2">Leaf</tissue>
    </source>
</reference>
<keyword evidence="3" id="KW-1185">Reference proteome</keyword>
<organism evidence="2 3">
    <name type="scientific">Eragrostis curvula</name>
    <name type="common">weeping love grass</name>
    <dbReference type="NCBI Taxonomy" id="38414"/>
    <lineage>
        <taxon>Eukaryota</taxon>
        <taxon>Viridiplantae</taxon>
        <taxon>Streptophyta</taxon>
        <taxon>Embryophyta</taxon>
        <taxon>Tracheophyta</taxon>
        <taxon>Spermatophyta</taxon>
        <taxon>Magnoliopsida</taxon>
        <taxon>Liliopsida</taxon>
        <taxon>Poales</taxon>
        <taxon>Poaceae</taxon>
        <taxon>PACMAD clade</taxon>
        <taxon>Chloridoideae</taxon>
        <taxon>Eragrostideae</taxon>
        <taxon>Eragrostidinae</taxon>
        <taxon>Eragrostis</taxon>
    </lineage>
</organism>
<keyword evidence="1" id="KW-0812">Transmembrane</keyword>
<evidence type="ECO:0000256" key="1">
    <source>
        <dbReference type="SAM" id="Phobius"/>
    </source>
</evidence>
<accession>A0A5J9VBH3</accession>
<feature type="non-terminal residue" evidence="2">
    <location>
        <position position="1"/>
    </location>
</feature>
<name>A0A5J9VBH3_9POAL</name>
<dbReference type="EMBL" id="RWGY01000011">
    <property type="protein sequence ID" value="TVU33306.1"/>
    <property type="molecule type" value="Genomic_DNA"/>
</dbReference>
<gene>
    <name evidence="2" type="ORF">EJB05_25116</name>
</gene>
<sequence>MGYDNVDGGDEPNFGLPLETTVFGWCPFSFSTTYTLFLVFHIGTQRWSQSNPSIEERRDYAGAGTLSPTAWHAESLTRKGGA</sequence>
<comment type="caution">
    <text evidence="2">The sequence shown here is derived from an EMBL/GenBank/DDBJ whole genome shotgun (WGS) entry which is preliminary data.</text>
</comment>
<protein>
    <submittedName>
        <fullName evidence="2">Uncharacterized protein</fullName>
    </submittedName>
</protein>
<evidence type="ECO:0000313" key="2">
    <source>
        <dbReference type="EMBL" id="TVU33306.1"/>
    </source>
</evidence>
<keyword evidence="1" id="KW-0472">Membrane</keyword>